<comment type="subcellular location">
    <subcellularLocation>
        <location evidence="1">Cell membrane</location>
        <topology evidence="1">Lipid-anchor</topology>
        <topology evidence="1">GPI-anchor</topology>
    </subcellularLocation>
</comment>
<dbReference type="InterPro" id="IPR036312">
    <property type="entry name" value="Bifun_inhib/LTP/seed_sf"/>
</dbReference>
<comment type="similarity">
    <text evidence="2">Belongs to the plant LTP family.</text>
</comment>
<keyword evidence="3" id="KW-1003">Cell membrane</keyword>
<feature type="transmembrane region" description="Helical" evidence="9">
    <location>
        <begin position="124"/>
        <end position="147"/>
    </location>
</feature>
<feature type="signal peptide" evidence="10">
    <location>
        <begin position="1"/>
        <end position="27"/>
    </location>
</feature>
<feature type="domain" description="Bifunctional inhibitor/plant lipid transfer protein/seed storage helical" evidence="11">
    <location>
        <begin position="32"/>
        <end position="106"/>
    </location>
</feature>
<dbReference type="Pfam" id="PF14368">
    <property type="entry name" value="LTP_2"/>
    <property type="match status" value="1"/>
</dbReference>
<accession>B9RGU5</accession>
<dbReference type="InterPro" id="IPR000528">
    <property type="entry name" value="Plant_nsLTP"/>
</dbReference>
<feature type="chain" id="PRO_5002890779" evidence="10">
    <location>
        <begin position="28"/>
        <end position="148"/>
    </location>
</feature>
<dbReference type="Proteomes" id="UP000008311">
    <property type="component" value="Unassembled WGS sequence"/>
</dbReference>
<dbReference type="eggNOG" id="ENOG502S410">
    <property type="taxonomic scope" value="Eukaryota"/>
</dbReference>
<evidence type="ECO:0000256" key="1">
    <source>
        <dbReference type="ARBA" id="ARBA00004609"/>
    </source>
</evidence>
<evidence type="ECO:0000256" key="7">
    <source>
        <dbReference type="ARBA" id="ARBA00023180"/>
    </source>
</evidence>
<evidence type="ECO:0000256" key="9">
    <source>
        <dbReference type="SAM" id="Phobius"/>
    </source>
</evidence>
<reference evidence="13" key="1">
    <citation type="journal article" date="2010" name="Nat. Biotechnol.">
        <title>Draft genome sequence of the oilseed species Ricinus communis.</title>
        <authorList>
            <person name="Chan A.P."/>
            <person name="Crabtree J."/>
            <person name="Zhao Q."/>
            <person name="Lorenzi H."/>
            <person name="Orvis J."/>
            <person name="Puiu D."/>
            <person name="Melake-Berhan A."/>
            <person name="Jones K.M."/>
            <person name="Redman J."/>
            <person name="Chen G."/>
            <person name="Cahoon E.B."/>
            <person name="Gedil M."/>
            <person name="Stanke M."/>
            <person name="Haas B.J."/>
            <person name="Wortman J.R."/>
            <person name="Fraser-Liggett C.M."/>
            <person name="Ravel J."/>
            <person name="Rabinowicz P.D."/>
        </authorList>
    </citation>
    <scope>NUCLEOTIDE SEQUENCE [LARGE SCALE GENOMIC DNA]</scope>
    <source>
        <strain evidence="13">cv. Hale</strain>
    </source>
</reference>
<dbReference type="Gene3D" id="1.10.110.10">
    <property type="entry name" value="Plant lipid-transfer and hydrophobic proteins"/>
    <property type="match status" value="1"/>
</dbReference>
<dbReference type="SUPFAM" id="SSF47699">
    <property type="entry name" value="Bifunctional inhibitor/lipid-transfer protein/seed storage 2S albumin"/>
    <property type="match status" value="1"/>
</dbReference>
<evidence type="ECO:0000256" key="6">
    <source>
        <dbReference type="ARBA" id="ARBA00023157"/>
    </source>
</evidence>
<dbReference type="InterPro" id="IPR016140">
    <property type="entry name" value="Bifunc_inhib/LTP/seed_store"/>
</dbReference>
<dbReference type="EMBL" id="EQ973778">
    <property type="protein sequence ID" value="EEF49307.1"/>
    <property type="molecule type" value="Genomic_DNA"/>
</dbReference>
<dbReference type="CDD" id="cd00010">
    <property type="entry name" value="AAI_LTSS"/>
    <property type="match status" value="1"/>
</dbReference>
<protein>
    <submittedName>
        <fullName evidence="12">Lipid binding protein, putative</fullName>
    </submittedName>
</protein>
<dbReference type="InterPro" id="IPR043325">
    <property type="entry name" value="LTSS"/>
</dbReference>
<dbReference type="PRINTS" id="PR00382">
    <property type="entry name" value="LIPIDTRNSFER"/>
</dbReference>
<keyword evidence="7" id="KW-0325">Glycoprotein</keyword>
<dbReference type="GO" id="GO:0098552">
    <property type="term" value="C:side of membrane"/>
    <property type="evidence" value="ECO:0007669"/>
    <property type="project" value="UniProtKB-KW"/>
</dbReference>
<keyword evidence="9" id="KW-0812">Transmembrane</keyword>
<evidence type="ECO:0000256" key="10">
    <source>
        <dbReference type="SAM" id="SignalP"/>
    </source>
</evidence>
<keyword evidence="13" id="KW-1185">Reference proteome</keyword>
<dbReference type="STRING" id="3988.B9RGU5"/>
<keyword evidence="8" id="KW-0449">Lipoprotein</keyword>
<keyword evidence="9" id="KW-0472">Membrane</keyword>
<dbReference type="PANTHER" id="PTHR33044">
    <property type="entry name" value="BIFUNCTIONAL INHIBITOR/LIPID-TRANSFER PROTEIN/SEED STORAGE 2S ALBUMIN SUPERFAMILY PROTEIN-RELATED"/>
    <property type="match status" value="1"/>
</dbReference>
<name>B9RGU5_RICCO</name>
<dbReference type="InParanoid" id="B9RGU5"/>
<dbReference type="AlphaFoldDB" id="B9RGU5"/>
<dbReference type="GO" id="GO:0006869">
    <property type="term" value="P:lipid transport"/>
    <property type="evidence" value="ECO:0007669"/>
    <property type="project" value="InterPro"/>
</dbReference>
<evidence type="ECO:0000256" key="5">
    <source>
        <dbReference type="ARBA" id="ARBA00022729"/>
    </source>
</evidence>
<keyword evidence="5 10" id="KW-0732">Signal</keyword>
<evidence type="ECO:0000259" key="11">
    <source>
        <dbReference type="SMART" id="SM00499"/>
    </source>
</evidence>
<keyword evidence="4" id="KW-0336">GPI-anchor</keyword>
<dbReference type="GO" id="GO:0005886">
    <property type="term" value="C:plasma membrane"/>
    <property type="evidence" value="ECO:0007669"/>
    <property type="project" value="UniProtKB-SubCell"/>
</dbReference>
<dbReference type="SMART" id="SM00499">
    <property type="entry name" value="AAI"/>
    <property type="match status" value="1"/>
</dbReference>
<proteinExistence type="inferred from homology"/>
<evidence type="ECO:0000256" key="4">
    <source>
        <dbReference type="ARBA" id="ARBA00022622"/>
    </source>
</evidence>
<keyword evidence="6" id="KW-1015">Disulfide bond</keyword>
<organism evidence="12 13">
    <name type="scientific">Ricinus communis</name>
    <name type="common">Castor bean</name>
    <dbReference type="NCBI Taxonomy" id="3988"/>
    <lineage>
        <taxon>Eukaryota</taxon>
        <taxon>Viridiplantae</taxon>
        <taxon>Streptophyta</taxon>
        <taxon>Embryophyta</taxon>
        <taxon>Tracheophyta</taxon>
        <taxon>Spermatophyta</taxon>
        <taxon>Magnoliopsida</taxon>
        <taxon>eudicotyledons</taxon>
        <taxon>Gunneridae</taxon>
        <taxon>Pentapetalae</taxon>
        <taxon>rosids</taxon>
        <taxon>fabids</taxon>
        <taxon>Malpighiales</taxon>
        <taxon>Euphorbiaceae</taxon>
        <taxon>Acalyphoideae</taxon>
        <taxon>Acalypheae</taxon>
        <taxon>Ricinus</taxon>
    </lineage>
</organism>
<keyword evidence="9" id="KW-1133">Transmembrane helix</keyword>
<sequence>MAKFSSSRCGIVALVLVVAILVQKGNGQDTSCINQLVPCLNYLNGTKDVPDTCCEPLENVIKSDPECLCSMISNEGSDQAEQAGINVTEAQQLPGRCGLHVNPISCITGSPNTKTSVDNSSGLLLFPSWSMMMVAAAAFSIVVQIFCV</sequence>
<evidence type="ECO:0000313" key="13">
    <source>
        <dbReference type="Proteomes" id="UP000008311"/>
    </source>
</evidence>
<evidence type="ECO:0000256" key="8">
    <source>
        <dbReference type="ARBA" id="ARBA00023288"/>
    </source>
</evidence>
<gene>
    <name evidence="12" type="ORF">RCOM_1444000</name>
</gene>
<dbReference type="GO" id="GO:0008289">
    <property type="term" value="F:lipid binding"/>
    <property type="evidence" value="ECO:0007669"/>
    <property type="project" value="InterPro"/>
</dbReference>
<evidence type="ECO:0000256" key="3">
    <source>
        <dbReference type="ARBA" id="ARBA00022475"/>
    </source>
</evidence>
<evidence type="ECO:0000256" key="2">
    <source>
        <dbReference type="ARBA" id="ARBA00009748"/>
    </source>
</evidence>
<evidence type="ECO:0000313" key="12">
    <source>
        <dbReference type="EMBL" id="EEF49307.1"/>
    </source>
</evidence>